<gene>
    <name evidence="10" type="ORF">WG929_15260</name>
</gene>
<dbReference type="SUPFAM" id="SSF46894">
    <property type="entry name" value="C-terminal effector domain of the bipartite response regulators"/>
    <property type="match status" value="1"/>
</dbReference>
<dbReference type="Pfam" id="PF00072">
    <property type="entry name" value="Response_reg"/>
    <property type="match status" value="1"/>
</dbReference>
<evidence type="ECO:0000259" key="9">
    <source>
        <dbReference type="PROSITE" id="PS51755"/>
    </source>
</evidence>
<dbReference type="RefSeq" id="WP_369857335.1">
    <property type="nucleotide sequence ID" value="NZ_JBBKTX010000020.1"/>
</dbReference>
<proteinExistence type="predicted"/>
<evidence type="ECO:0000256" key="6">
    <source>
        <dbReference type="PROSITE-ProRule" id="PRU00169"/>
    </source>
</evidence>
<dbReference type="InterPro" id="IPR001867">
    <property type="entry name" value="OmpR/PhoB-type_DNA-bd"/>
</dbReference>
<dbReference type="Proteomes" id="UP001620597">
    <property type="component" value="Unassembled WGS sequence"/>
</dbReference>
<accession>A0ABW8NLD9</accession>
<evidence type="ECO:0000256" key="1">
    <source>
        <dbReference type="ARBA" id="ARBA00022553"/>
    </source>
</evidence>
<evidence type="ECO:0000256" key="7">
    <source>
        <dbReference type="PROSITE-ProRule" id="PRU01091"/>
    </source>
</evidence>
<dbReference type="InterPro" id="IPR001789">
    <property type="entry name" value="Sig_transdc_resp-reg_receiver"/>
</dbReference>
<dbReference type="EMBL" id="JBBKTX010000020">
    <property type="protein sequence ID" value="MFK4753773.1"/>
    <property type="molecule type" value="Genomic_DNA"/>
</dbReference>
<dbReference type="InterPro" id="IPR016032">
    <property type="entry name" value="Sig_transdc_resp-reg_C-effctor"/>
</dbReference>
<evidence type="ECO:0000256" key="4">
    <source>
        <dbReference type="ARBA" id="ARBA00023125"/>
    </source>
</evidence>
<comment type="caution">
    <text evidence="10">The sequence shown here is derived from an EMBL/GenBank/DDBJ whole genome shotgun (WGS) entry which is preliminary data.</text>
</comment>
<dbReference type="Pfam" id="PF00486">
    <property type="entry name" value="Trans_reg_C"/>
    <property type="match status" value="1"/>
</dbReference>
<dbReference type="SMART" id="SM00448">
    <property type="entry name" value="REC"/>
    <property type="match status" value="1"/>
</dbReference>
<dbReference type="InterPro" id="IPR011006">
    <property type="entry name" value="CheY-like_superfamily"/>
</dbReference>
<dbReference type="SMART" id="SM00862">
    <property type="entry name" value="Trans_reg_C"/>
    <property type="match status" value="1"/>
</dbReference>
<dbReference type="Gene3D" id="1.10.10.10">
    <property type="entry name" value="Winged helix-like DNA-binding domain superfamily/Winged helix DNA-binding domain"/>
    <property type="match status" value="1"/>
</dbReference>
<evidence type="ECO:0000313" key="10">
    <source>
        <dbReference type="EMBL" id="MFK4753773.1"/>
    </source>
</evidence>
<feature type="DNA-binding region" description="OmpR/PhoB-type" evidence="7">
    <location>
        <begin position="140"/>
        <end position="236"/>
    </location>
</feature>
<keyword evidence="3" id="KW-0805">Transcription regulation</keyword>
<keyword evidence="5" id="KW-0804">Transcription</keyword>
<dbReference type="PROSITE" id="PS51755">
    <property type="entry name" value="OMPR_PHOB"/>
    <property type="match status" value="1"/>
</dbReference>
<dbReference type="InterPro" id="IPR036388">
    <property type="entry name" value="WH-like_DNA-bd_sf"/>
</dbReference>
<dbReference type="PROSITE" id="PS50110">
    <property type="entry name" value="RESPONSE_REGULATORY"/>
    <property type="match status" value="1"/>
</dbReference>
<keyword evidence="2" id="KW-0902">Two-component regulatory system</keyword>
<dbReference type="Gene3D" id="3.40.50.2300">
    <property type="match status" value="1"/>
</dbReference>
<keyword evidence="4 7" id="KW-0238">DNA-binding</keyword>
<feature type="domain" description="OmpR/PhoB-type" evidence="9">
    <location>
        <begin position="140"/>
        <end position="236"/>
    </location>
</feature>
<evidence type="ECO:0000313" key="11">
    <source>
        <dbReference type="Proteomes" id="UP001620597"/>
    </source>
</evidence>
<dbReference type="PANTHER" id="PTHR48111:SF4">
    <property type="entry name" value="DNA-BINDING DUAL TRANSCRIPTIONAL REGULATOR OMPR"/>
    <property type="match status" value="1"/>
</dbReference>
<evidence type="ECO:0000259" key="8">
    <source>
        <dbReference type="PROSITE" id="PS50110"/>
    </source>
</evidence>
<feature type="modified residue" description="4-aspartylphosphate" evidence="6">
    <location>
        <position position="55"/>
    </location>
</feature>
<evidence type="ECO:0000256" key="2">
    <source>
        <dbReference type="ARBA" id="ARBA00023012"/>
    </source>
</evidence>
<dbReference type="Gene3D" id="6.10.250.690">
    <property type="match status" value="1"/>
</dbReference>
<protein>
    <submittedName>
        <fullName evidence="10">Response regulator transcription factor</fullName>
    </submittedName>
</protein>
<evidence type="ECO:0000256" key="3">
    <source>
        <dbReference type="ARBA" id="ARBA00023015"/>
    </source>
</evidence>
<dbReference type="InterPro" id="IPR039420">
    <property type="entry name" value="WalR-like"/>
</dbReference>
<evidence type="ECO:0000256" key="5">
    <source>
        <dbReference type="ARBA" id="ARBA00023163"/>
    </source>
</evidence>
<reference evidence="10 11" key="1">
    <citation type="submission" date="2024-03" db="EMBL/GenBank/DDBJ databases">
        <title>High-quality draft genome sequence of Oceanobacter sp. wDCs-4.</title>
        <authorList>
            <person name="Dong C."/>
        </authorList>
    </citation>
    <scope>NUCLEOTIDE SEQUENCE [LARGE SCALE GENOMIC DNA]</scope>
    <source>
        <strain evidence="11">wDCs-4</strain>
    </source>
</reference>
<name>A0ABW8NLD9_9GAMM</name>
<keyword evidence="11" id="KW-1185">Reference proteome</keyword>
<organism evidence="10 11">
    <name type="scientific">Oceanobacter antarcticus</name>
    <dbReference type="NCBI Taxonomy" id="3133425"/>
    <lineage>
        <taxon>Bacteria</taxon>
        <taxon>Pseudomonadati</taxon>
        <taxon>Pseudomonadota</taxon>
        <taxon>Gammaproteobacteria</taxon>
        <taxon>Oceanospirillales</taxon>
        <taxon>Oceanospirillaceae</taxon>
        <taxon>Oceanobacter</taxon>
    </lineage>
</organism>
<keyword evidence="1 6" id="KW-0597">Phosphoprotein</keyword>
<dbReference type="SUPFAM" id="SSF52172">
    <property type="entry name" value="CheY-like"/>
    <property type="match status" value="1"/>
</dbReference>
<dbReference type="PANTHER" id="PTHR48111">
    <property type="entry name" value="REGULATOR OF RPOS"/>
    <property type="match status" value="1"/>
</dbReference>
<sequence length="241" mass="27564">MSQQALIYLVEDDADITELVSRELNRYGHKVRCFRTGAQLTSALRQQQPQVCIVDLGLPDIDGLELVRQLTTREEVGVMILSGRDSLPDRVLGLELGADDYISKPFDPRELVARTNSIVRRLEKNARLQTTTFGPDKDVPSVACFADWQLECATLTLRKDSGEEFVLSAGEMDLLIRLLKYPRQILSRDQLLKHHDEAFDRSIDVRMSRIRKKIEDDPKSPRLIKTIYGMGYMLTSDVQWK</sequence>
<feature type="domain" description="Response regulatory" evidence="8">
    <location>
        <begin position="6"/>
        <end position="119"/>
    </location>
</feature>
<dbReference type="CDD" id="cd00383">
    <property type="entry name" value="trans_reg_C"/>
    <property type="match status" value="1"/>
</dbReference>